<accession>A0A645B5C2</accession>
<protein>
    <submittedName>
        <fullName evidence="1">Uncharacterized protein</fullName>
    </submittedName>
</protein>
<sequence>MEDHGGDRNVVAHCGHDFHHRHAPCAVTGIRDRRAIHGRALGADDGGQRIAAVAERHGREERTRLVKAQITVGHRVDVADVGGDHHARRHGLFQLAQHLARVQVFAACGWLFLLGLFDHVEAVGVTLVGPLVEFLLPCVLLGLDGVGTLCLGGIAVELHIGKALDQLGRHGLGVAVDAHGDFLDQAQVGVIGFHLNDLGRLGPVVHAVLRQRAERAHA</sequence>
<organism evidence="1">
    <name type="scientific">bioreactor metagenome</name>
    <dbReference type="NCBI Taxonomy" id="1076179"/>
    <lineage>
        <taxon>unclassified sequences</taxon>
        <taxon>metagenomes</taxon>
        <taxon>ecological metagenomes</taxon>
    </lineage>
</organism>
<proteinExistence type="predicted"/>
<evidence type="ECO:0000313" key="1">
    <source>
        <dbReference type="EMBL" id="MPM58343.1"/>
    </source>
</evidence>
<dbReference type="EMBL" id="VSSQ01016714">
    <property type="protein sequence ID" value="MPM58343.1"/>
    <property type="molecule type" value="Genomic_DNA"/>
</dbReference>
<dbReference type="AlphaFoldDB" id="A0A645B5C2"/>
<gene>
    <name evidence="1" type="ORF">SDC9_105174</name>
</gene>
<comment type="caution">
    <text evidence="1">The sequence shown here is derived from an EMBL/GenBank/DDBJ whole genome shotgun (WGS) entry which is preliminary data.</text>
</comment>
<name>A0A645B5C2_9ZZZZ</name>
<reference evidence="1" key="1">
    <citation type="submission" date="2019-08" db="EMBL/GenBank/DDBJ databases">
        <authorList>
            <person name="Kucharzyk K."/>
            <person name="Murdoch R.W."/>
            <person name="Higgins S."/>
            <person name="Loffler F."/>
        </authorList>
    </citation>
    <scope>NUCLEOTIDE SEQUENCE</scope>
</reference>